<dbReference type="PANTHER" id="PTHR12695:SF2">
    <property type="entry name" value="GENERAL TRANSCRIPTION FACTOR IIH SUBUNIT 2-RELATED"/>
    <property type="match status" value="1"/>
</dbReference>
<evidence type="ECO:0000259" key="14">
    <source>
        <dbReference type="PROSITE" id="PS50234"/>
    </source>
</evidence>
<feature type="zinc finger region" description="C4-type" evidence="12">
    <location>
        <begin position="331"/>
        <end position="348"/>
    </location>
</feature>
<dbReference type="InterPro" id="IPR002035">
    <property type="entry name" value="VWF_A"/>
</dbReference>
<keyword evidence="5" id="KW-0863">Zinc-finger</keyword>
<keyword evidence="4" id="KW-0227">DNA damage</keyword>
<keyword evidence="6 11" id="KW-0862">Zinc</keyword>
<dbReference type="AlphaFoldDB" id="A0AA91T4E2"/>
<evidence type="ECO:0000256" key="3">
    <source>
        <dbReference type="ARBA" id="ARBA00022723"/>
    </source>
</evidence>
<dbReference type="KEGG" id="clus:A9F13_01g09152"/>
<name>A0AA91T4E2_CLALS</name>
<feature type="region of interest" description="Disordered" evidence="13">
    <location>
        <begin position="364"/>
        <end position="405"/>
    </location>
</feature>
<dbReference type="GO" id="GO:0005675">
    <property type="term" value="C:transcription factor TFIIH holo complex"/>
    <property type="evidence" value="ECO:0007669"/>
    <property type="project" value="UniProtKB-UniRule"/>
</dbReference>
<dbReference type="SUPFAM" id="SSF57889">
    <property type="entry name" value="Cysteine-rich domain"/>
    <property type="match status" value="1"/>
</dbReference>
<dbReference type="EMBL" id="LYUB02000001">
    <property type="protein sequence ID" value="OVF11403.1"/>
    <property type="molecule type" value="Genomic_DNA"/>
</dbReference>
<dbReference type="SMART" id="SM00327">
    <property type="entry name" value="VWA"/>
    <property type="match status" value="1"/>
</dbReference>
<dbReference type="Proteomes" id="UP000195602">
    <property type="component" value="Unassembled WGS sequence"/>
</dbReference>
<comment type="subcellular location">
    <subcellularLocation>
        <location evidence="1 11">Nucleus</location>
    </subcellularLocation>
</comment>
<sequence length="460" mass="49616">MDSDDDFSAHSAESDVPLSPDSDGMARRTRARASEPKQAAYAWEDEYQRTWDIVKDDTSRPVELLVQQMVDARKAKLSRNAATPFQRGIIRTVVVVVDASRAMLEKDLRPTRFGATVAHLQDFVAEFFDQNPIAQMAVVMMRNGVASVVSELSGSAQLHIERLRALRARQHTLEPKGDPSLQNALELARALLTAGGGPTSRSSREIVVVFGALFTSDPGDIHQTIDSLVRDEIRVRVIGLAAQVAICRELVARTNAGECAGYGVIVGDAHFRELLMACVEPLAVARRAAETATGVPVLRMGFPSRAPAAPGMPVLCACHPQGGGADTGYWCPQCRSRVCSLPCVCPVCGLMLILSTHLARTHHHLVPPPDYETKEETKETKETNDSNNDNSNSNNDSSNGSNNDSSGNSSERCFGCLAQGDGALGARYACAACGQRFCIDCDVFVHEVLHNCPGCEARAA</sequence>
<evidence type="ECO:0000256" key="8">
    <source>
        <dbReference type="ARBA" id="ARBA00023163"/>
    </source>
</evidence>
<dbReference type="InterPro" id="IPR013087">
    <property type="entry name" value="Znf_C2H2_type"/>
</dbReference>
<dbReference type="GO" id="GO:0000439">
    <property type="term" value="C:transcription factor TFIIH core complex"/>
    <property type="evidence" value="ECO:0007669"/>
    <property type="project" value="UniProtKB-UniRule"/>
</dbReference>
<evidence type="ECO:0000256" key="4">
    <source>
        <dbReference type="ARBA" id="ARBA00022763"/>
    </source>
</evidence>
<dbReference type="InterPro" id="IPR007198">
    <property type="entry name" value="Ssl1-like"/>
</dbReference>
<evidence type="ECO:0000313" key="15">
    <source>
        <dbReference type="EMBL" id="OVF11403.1"/>
    </source>
</evidence>
<evidence type="ECO:0000256" key="5">
    <source>
        <dbReference type="ARBA" id="ARBA00022771"/>
    </source>
</evidence>
<dbReference type="Pfam" id="PF07975">
    <property type="entry name" value="C1_4"/>
    <property type="match status" value="1"/>
</dbReference>
<dbReference type="Gene3D" id="3.30.40.10">
    <property type="entry name" value="Zinc/RING finger domain, C3HC4 (zinc finger)"/>
    <property type="match status" value="1"/>
</dbReference>
<dbReference type="GO" id="GO:0006351">
    <property type="term" value="P:DNA-templated transcription"/>
    <property type="evidence" value="ECO:0007669"/>
    <property type="project" value="InterPro"/>
</dbReference>
<keyword evidence="10 11" id="KW-0539">Nucleus</keyword>
<evidence type="ECO:0000256" key="9">
    <source>
        <dbReference type="ARBA" id="ARBA00023204"/>
    </source>
</evidence>
<gene>
    <name evidence="15" type="ORF">A9F13_01g09152</name>
</gene>
<dbReference type="GO" id="GO:0006289">
    <property type="term" value="P:nucleotide-excision repair"/>
    <property type="evidence" value="ECO:0007669"/>
    <property type="project" value="UniProtKB-UniRule"/>
</dbReference>
<dbReference type="PROSITE" id="PS00028">
    <property type="entry name" value="ZINC_FINGER_C2H2_1"/>
    <property type="match status" value="1"/>
</dbReference>
<feature type="region of interest" description="Disordered" evidence="13">
    <location>
        <begin position="1"/>
        <end position="38"/>
    </location>
</feature>
<feature type="compositionally biased region" description="Low complexity" evidence="13">
    <location>
        <begin position="385"/>
        <end position="405"/>
    </location>
</feature>
<dbReference type="GO" id="GO:0008270">
    <property type="term" value="F:zinc ion binding"/>
    <property type="evidence" value="ECO:0007669"/>
    <property type="project" value="UniProtKB-UniRule"/>
</dbReference>
<evidence type="ECO:0000256" key="13">
    <source>
        <dbReference type="SAM" id="MobiDB-lite"/>
    </source>
</evidence>
<dbReference type="InterPro" id="IPR012170">
    <property type="entry name" value="TFIIH_SSL1/p44"/>
</dbReference>
<dbReference type="Pfam" id="PF04056">
    <property type="entry name" value="Ssl1"/>
    <property type="match status" value="1"/>
</dbReference>
<evidence type="ECO:0000256" key="2">
    <source>
        <dbReference type="ARBA" id="ARBA00006092"/>
    </source>
</evidence>
<dbReference type="GO" id="GO:0006357">
    <property type="term" value="P:regulation of transcription by RNA polymerase II"/>
    <property type="evidence" value="ECO:0007669"/>
    <property type="project" value="UniProtKB-UniRule"/>
</dbReference>
<evidence type="ECO:0000256" key="11">
    <source>
        <dbReference type="PIRNR" id="PIRNR015919"/>
    </source>
</evidence>
<comment type="function">
    <text evidence="11">Component of the general transcription and DNA repair factor IIH (TFIIH) core complex, which is involved in general and transcription-coupled nucleotide excision repair (NER) of damaged DNA and, when complexed to TFIIK, in RNA transcription by RNA polymerase II.</text>
</comment>
<keyword evidence="7 11" id="KW-0805">Transcription regulation</keyword>
<dbReference type="PIRSF" id="PIRSF015919">
    <property type="entry name" value="TFIIH_SSL1"/>
    <property type="match status" value="1"/>
</dbReference>
<accession>A0AA91T4E2</accession>
<evidence type="ECO:0000313" key="16">
    <source>
        <dbReference type="Proteomes" id="UP000195602"/>
    </source>
</evidence>
<dbReference type="SUPFAM" id="SSF53300">
    <property type="entry name" value="vWA-like"/>
    <property type="match status" value="1"/>
</dbReference>
<dbReference type="PANTHER" id="PTHR12695">
    <property type="entry name" value="GENERAL TRANSCRIPTION FACTOR IIH SUBUNIT 2"/>
    <property type="match status" value="1"/>
</dbReference>
<evidence type="ECO:0000256" key="7">
    <source>
        <dbReference type="ARBA" id="ARBA00023015"/>
    </source>
</evidence>
<dbReference type="SMART" id="SM01047">
    <property type="entry name" value="C1_4"/>
    <property type="match status" value="1"/>
</dbReference>
<evidence type="ECO:0000256" key="6">
    <source>
        <dbReference type="ARBA" id="ARBA00022833"/>
    </source>
</evidence>
<dbReference type="Gene3D" id="3.40.50.410">
    <property type="entry name" value="von Willebrand factor, type A domain"/>
    <property type="match status" value="1"/>
</dbReference>
<dbReference type="InterPro" id="IPR046349">
    <property type="entry name" value="C1-like_sf"/>
</dbReference>
<feature type="compositionally biased region" description="Basic and acidic residues" evidence="13">
    <location>
        <begin position="371"/>
        <end position="384"/>
    </location>
</feature>
<reference evidence="15 16" key="1">
    <citation type="submission" date="2017-04" db="EMBL/GenBank/DDBJ databases">
        <title>Draft genome of the yeast Clavispora lusitaniae type strain CBS 6936.</title>
        <authorList>
            <person name="Durrens P."/>
            <person name="Klopp C."/>
            <person name="Biteau N."/>
            <person name="Fitton-Ouhabi V."/>
            <person name="Dementhon K."/>
            <person name="Accoceberry I."/>
            <person name="Sherman D.J."/>
            <person name="Noel T."/>
        </authorList>
    </citation>
    <scope>NUCLEOTIDE SEQUENCE [LARGE SCALE GENOMIC DNA]</scope>
    <source>
        <strain evidence="15 16">CBS 6936</strain>
    </source>
</reference>
<organism evidence="15 16">
    <name type="scientific">Clavispora lusitaniae</name>
    <name type="common">Candida lusitaniae</name>
    <dbReference type="NCBI Taxonomy" id="36911"/>
    <lineage>
        <taxon>Eukaryota</taxon>
        <taxon>Fungi</taxon>
        <taxon>Dikarya</taxon>
        <taxon>Ascomycota</taxon>
        <taxon>Saccharomycotina</taxon>
        <taxon>Pichiomycetes</taxon>
        <taxon>Metschnikowiaceae</taxon>
        <taxon>Clavispora</taxon>
    </lineage>
</organism>
<evidence type="ECO:0000256" key="10">
    <source>
        <dbReference type="ARBA" id="ARBA00023242"/>
    </source>
</evidence>
<dbReference type="FunFam" id="3.40.50.410:FF:000015">
    <property type="entry name" value="General transcription factor IIH subunit 2"/>
    <property type="match status" value="1"/>
</dbReference>
<comment type="similarity">
    <text evidence="2 11">Belongs to the GTF2H2 family.</text>
</comment>
<feature type="domain" description="VWFA" evidence="14">
    <location>
        <begin position="92"/>
        <end position="250"/>
    </location>
</feature>
<dbReference type="PROSITE" id="PS50234">
    <property type="entry name" value="VWFA"/>
    <property type="match status" value="1"/>
</dbReference>
<proteinExistence type="inferred from homology"/>
<evidence type="ECO:0000256" key="1">
    <source>
        <dbReference type="ARBA" id="ARBA00004123"/>
    </source>
</evidence>
<dbReference type="InterPro" id="IPR036465">
    <property type="entry name" value="vWFA_dom_sf"/>
</dbReference>
<comment type="caution">
    <text evidence="15">The sequence shown here is derived from an EMBL/GenBank/DDBJ whole genome shotgun (WGS) entry which is preliminary data.</text>
</comment>
<dbReference type="InterPro" id="IPR013083">
    <property type="entry name" value="Znf_RING/FYVE/PHD"/>
</dbReference>
<keyword evidence="3 11" id="KW-0479">Metal-binding</keyword>
<dbReference type="InterPro" id="IPR004595">
    <property type="entry name" value="TFIIH_C1-like_dom"/>
</dbReference>
<dbReference type="NCBIfam" id="TIGR00622">
    <property type="entry name" value="ssl1"/>
    <property type="match status" value="1"/>
</dbReference>
<protein>
    <recommendedName>
        <fullName evidence="11">General transcription and DNA repair factor IIH</fullName>
    </recommendedName>
</protein>
<keyword evidence="9" id="KW-0234">DNA repair</keyword>
<keyword evidence="8 11" id="KW-0804">Transcription</keyword>
<evidence type="ECO:0000256" key="12">
    <source>
        <dbReference type="PIRSR" id="PIRSR015919-1"/>
    </source>
</evidence>